<gene>
    <name evidence="1" type="ORF">CKO42_17205</name>
</gene>
<evidence type="ECO:0000313" key="2">
    <source>
        <dbReference type="Proteomes" id="UP001138768"/>
    </source>
</evidence>
<protein>
    <submittedName>
        <fullName evidence="1">Uncharacterized protein</fullName>
    </submittedName>
</protein>
<sequence length="81" mass="9142">MSAQLSEKTKETICRTLGATSLSELQERPYQALSAEADVDRDKAALYADRNRGSVRLNAGHYFTVKEYAEHIRNMQAVRLP</sequence>
<reference evidence="1 2" key="1">
    <citation type="journal article" date="2020" name="Microorganisms">
        <title>Osmotic Adaptation and Compatible Solute Biosynthesis of Phototrophic Bacteria as Revealed from Genome Analyses.</title>
        <authorList>
            <person name="Imhoff J.F."/>
            <person name="Rahn T."/>
            <person name="Kunzel S."/>
            <person name="Keller A."/>
            <person name="Neulinger S.C."/>
        </authorList>
    </citation>
    <scope>NUCLEOTIDE SEQUENCE [LARGE SCALE GENOMIC DNA]</scope>
    <source>
        <strain evidence="1 2">DSM 25653</strain>
    </source>
</reference>
<keyword evidence="2" id="KW-1185">Reference proteome</keyword>
<proteinExistence type="predicted"/>
<dbReference type="RefSeq" id="WP_200246681.1">
    <property type="nucleotide sequence ID" value="NZ_NRRY01000032.1"/>
</dbReference>
<dbReference type="EMBL" id="NRRY01000032">
    <property type="protein sequence ID" value="MBK1620148.1"/>
    <property type="molecule type" value="Genomic_DNA"/>
</dbReference>
<dbReference type="Proteomes" id="UP001138768">
    <property type="component" value="Unassembled WGS sequence"/>
</dbReference>
<dbReference type="AlphaFoldDB" id="A0A9X0WC03"/>
<organism evidence="1 2">
    <name type="scientific">Lamprobacter modestohalophilus</name>
    <dbReference type="NCBI Taxonomy" id="1064514"/>
    <lineage>
        <taxon>Bacteria</taxon>
        <taxon>Pseudomonadati</taxon>
        <taxon>Pseudomonadota</taxon>
        <taxon>Gammaproteobacteria</taxon>
        <taxon>Chromatiales</taxon>
        <taxon>Chromatiaceae</taxon>
        <taxon>Lamprobacter</taxon>
    </lineage>
</organism>
<accession>A0A9X0WC03</accession>
<comment type="caution">
    <text evidence="1">The sequence shown here is derived from an EMBL/GenBank/DDBJ whole genome shotgun (WGS) entry which is preliminary data.</text>
</comment>
<evidence type="ECO:0000313" key="1">
    <source>
        <dbReference type="EMBL" id="MBK1620148.1"/>
    </source>
</evidence>
<name>A0A9X0WC03_9GAMM</name>